<sequence>MGSPNSNTLPIILVSAKDQDSANTVIAEVISTPDVPVSKKSESNHNHIWRLVNKYYSADVQLLALADGEALKSQQEDLIEGHIVFLTEAEASSDSVIEVMKQRMHNGKAANVRVVVTENEFEDSALVAIAATCHYELIPLHATADPDAGEAAGPERIKAAFHAHVWPGMQPFNCLPLTLGDNDDSDSDSWSSWQGADEVLDDNESNERWVERAEAFAAALGSLPQAAAAVRAERGDRAVRLARAELVLAAFCDALGEPLHLPQDRIDREL</sequence>
<gene>
    <name evidence="1" type="ORF">CHILSU_LOCUS8905</name>
</gene>
<reference evidence="1" key="1">
    <citation type="submission" date="2021-12" db="EMBL/GenBank/DDBJ databases">
        <authorList>
            <person name="King R."/>
        </authorList>
    </citation>
    <scope>NUCLEOTIDE SEQUENCE</scope>
</reference>
<dbReference type="Gene3D" id="3.40.50.11960">
    <property type="match status" value="1"/>
</dbReference>
<evidence type="ECO:0000313" key="2">
    <source>
        <dbReference type="Proteomes" id="UP001153292"/>
    </source>
</evidence>
<organism evidence="1 2">
    <name type="scientific">Chilo suppressalis</name>
    <name type="common">Asiatic rice borer moth</name>
    <dbReference type="NCBI Taxonomy" id="168631"/>
    <lineage>
        <taxon>Eukaryota</taxon>
        <taxon>Metazoa</taxon>
        <taxon>Ecdysozoa</taxon>
        <taxon>Arthropoda</taxon>
        <taxon>Hexapoda</taxon>
        <taxon>Insecta</taxon>
        <taxon>Pterygota</taxon>
        <taxon>Neoptera</taxon>
        <taxon>Endopterygota</taxon>
        <taxon>Lepidoptera</taxon>
        <taxon>Glossata</taxon>
        <taxon>Ditrysia</taxon>
        <taxon>Pyraloidea</taxon>
        <taxon>Crambidae</taxon>
        <taxon>Crambinae</taxon>
        <taxon>Chilo</taxon>
    </lineage>
</organism>
<evidence type="ECO:0000313" key="1">
    <source>
        <dbReference type="EMBL" id="CAH0405542.1"/>
    </source>
</evidence>
<protein>
    <submittedName>
        <fullName evidence="1">Uncharacterized protein</fullName>
    </submittedName>
</protein>
<dbReference type="EMBL" id="OU963897">
    <property type="protein sequence ID" value="CAH0405542.1"/>
    <property type="molecule type" value="Genomic_DNA"/>
</dbReference>
<accession>A0ABN8BCA7</accession>
<name>A0ABN8BCA7_CHISP</name>
<proteinExistence type="predicted"/>
<keyword evidence="2" id="KW-1185">Reference proteome</keyword>
<dbReference type="Proteomes" id="UP001153292">
    <property type="component" value="Chromosome 4"/>
</dbReference>